<accession>A0ABP7ZXR8</accession>
<organism evidence="3 4">
    <name type="scientific">Sphingobacterium ginsenosidimutans</name>
    <dbReference type="NCBI Taxonomy" id="687845"/>
    <lineage>
        <taxon>Bacteria</taxon>
        <taxon>Pseudomonadati</taxon>
        <taxon>Bacteroidota</taxon>
        <taxon>Sphingobacteriia</taxon>
        <taxon>Sphingobacteriales</taxon>
        <taxon>Sphingobacteriaceae</taxon>
        <taxon>Sphingobacterium</taxon>
    </lineage>
</organism>
<protein>
    <recommendedName>
        <fullName evidence="2">NIPSNAP domain-containing protein</fullName>
    </recommendedName>
</protein>
<comment type="caution">
    <text evidence="3">The sequence shown here is derived from an EMBL/GenBank/DDBJ whole genome shotgun (WGS) entry which is preliminary data.</text>
</comment>
<name>A0ABP7ZXR8_9SPHI</name>
<dbReference type="RefSeq" id="WP_346085354.1">
    <property type="nucleotide sequence ID" value="NZ_BAAAZK010000002.1"/>
</dbReference>
<dbReference type="InterPro" id="IPR011008">
    <property type="entry name" value="Dimeric_a/b-barrel"/>
</dbReference>
<feature type="chain" id="PRO_5045672902" description="NIPSNAP domain-containing protein" evidence="1">
    <location>
        <begin position="27"/>
        <end position="260"/>
    </location>
</feature>
<reference evidence="4" key="1">
    <citation type="journal article" date="2019" name="Int. J. Syst. Evol. Microbiol.">
        <title>The Global Catalogue of Microorganisms (GCM) 10K type strain sequencing project: providing services to taxonomists for standard genome sequencing and annotation.</title>
        <authorList>
            <consortium name="The Broad Institute Genomics Platform"/>
            <consortium name="The Broad Institute Genome Sequencing Center for Infectious Disease"/>
            <person name="Wu L."/>
            <person name="Ma J."/>
        </authorList>
    </citation>
    <scope>NUCLEOTIDE SEQUENCE [LARGE SCALE GENOMIC DNA]</scope>
    <source>
        <strain evidence="4">JCM 16722</strain>
    </source>
</reference>
<gene>
    <name evidence="3" type="ORF">GCM10022218_15580</name>
</gene>
<dbReference type="SUPFAM" id="SSF54909">
    <property type="entry name" value="Dimeric alpha+beta barrel"/>
    <property type="match status" value="2"/>
</dbReference>
<dbReference type="EMBL" id="BAAAZK010000002">
    <property type="protein sequence ID" value="GAA4173044.1"/>
    <property type="molecule type" value="Genomic_DNA"/>
</dbReference>
<dbReference type="Gene3D" id="3.30.70.100">
    <property type="match status" value="2"/>
</dbReference>
<feature type="domain" description="NIPSNAP" evidence="2">
    <location>
        <begin position="156"/>
        <end position="259"/>
    </location>
</feature>
<proteinExistence type="predicted"/>
<evidence type="ECO:0000259" key="2">
    <source>
        <dbReference type="Pfam" id="PF07978"/>
    </source>
</evidence>
<feature type="signal peptide" evidence="1">
    <location>
        <begin position="1"/>
        <end position="26"/>
    </location>
</feature>
<evidence type="ECO:0000256" key="1">
    <source>
        <dbReference type="SAM" id="SignalP"/>
    </source>
</evidence>
<dbReference type="Pfam" id="PF07978">
    <property type="entry name" value="NIPSNAP"/>
    <property type="match status" value="1"/>
</dbReference>
<sequence length="260" mass="29753">MERRKFLQSSLAMTAGMAVGVGPAMAGEGNSTKKELYEWREYEIRFGGDIDQLEQYFKSALIPALNKYGIKTVGVFKEWKRTDPAKLYLLIPYTSFESYTTVNAKILADTDYIKNSEVYTNLPVDKQVYNRFTSSLMLAFEGWPTMTVPEGKPRIFELRSYEGYSEGAVKRKVKMFHDGEFPIFVRAKLKPVFFGEVIAGDKLPRITYLLTCDNMDEHEKGWKAFIADPEWKRLISDAQYANTISKISNAFLVPTSYSQV</sequence>
<keyword evidence="4" id="KW-1185">Reference proteome</keyword>
<dbReference type="InterPro" id="IPR012577">
    <property type="entry name" value="NIPSNAP"/>
</dbReference>
<evidence type="ECO:0000313" key="3">
    <source>
        <dbReference type="EMBL" id="GAA4173044.1"/>
    </source>
</evidence>
<evidence type="ECO:0000313" key="4">
    <source>
        <dbReference type="Proteomes" id="UP001500167"/>
    </source>
</evidence>
<keyword evidence="1" id="KW-0732">Signal</keyword>
<dbReference type="Proteomes" id="UP001500167">
    <property type="component" value="Unassembled WGS sequence"/>
</dbReference>